<name>A0A8D5ZPU3_9BACL</name>
<organism evidence="2 3">
    <name type="scientific">Polycladomyces abyssicola</name>
    <dbReference type="NCBI Taxonomy" id="1125966"/>
    <lineage>
        <taxon>Bacteria</taxon>
        <taxon>Bacillati</taxon>
        <taxon>Bacillota</taxon>
        <taxon>Bacilli</taxon>
        <taxon>Bacillales</taxon>
        <taxon>Thermoactinomycetaceae</taxon>
        <taxon>Polycladomyces</taxon>
    </lineage>
</organism>
<dbReference type="KEGG" id="pabs:JIR001_31850"/>
<evidence type="ECO:0008006" key="4">
    <source>
        <dbReference type="Google" id="ProtNLM"/>
    </source>
</evidence>
<dbReference type="Proteomes" id="UP000677436">
    <property type="component" value="Chromosome"/>
</dbReference>
<dbReference type="EMBL" id="AP024601">
    <property type="protein sequence ID" value="BCU83402.1"/>
    <property type="molecule type" value="Genomic_DNA"/>
</dbReference>
<dbReference type="Pfam" id="PF14584">
    <property type="entry name" value="DUF4446"/>
    <property type="match status" value="1"/>
</dbReference>
<evidence type="ECO:0000313" key="2">
    <source>
        <dbReference type="EMBL" id="BCU83402.1"/>
    </source>
</evidence>
<keyword evidence="1" id="KW-0472">Membrane</keyword>
<keyword evidence="3" id="KW-1185">Reference proteome</keyword>
<feature type="transmembrane region" description="Helical" evidence="1">
    <location>
        <begin position="16"/>
        <end position="40"/>
    </location>
</feature>
<keyword evidence="1" id="KW-0812">Transmembrane</keyword>
<evidence type="ECO:0000256" key="1">
    <source>
        <dbReference type="SAM" id="Phobius"/>
    </source>
</evidence>
<evidence type="ECO:0000313" key="3">
    <source>
        <dbReference type="Proteomes" id="UP000677436"/>
    </source>
</evidence>
<reference evidence="2" key="2">
    <citation type="journal article" date="2021" name="Microbiol. Resour. Announc.">
        <title>Complete Genome Sequence of Polycladomyces abyssicola JIR-001T, Isolated from Hemipelagic Sediment in Deep Seawater.</title>
        <authorList>
            <person name="Tsubouchi T."/>
            <person name="Kaneko Y."/>
        </authorList>
    </citation>
    <scope>NUCLEOTIDE SEQUENCE</scope>
    <source>
        <strain evidence="2">JIR-001</strain>
    </source>
</reference>
<dbReference type="AlphaFoldDB" id="A0A8D5ZPU3"/>
<protein>
    <recommendedName>
        <fullName evidence="4">DUF4446 family protein</fullName>
    </recommendedName>
</protein>
<dbReference type="RefSeq" id="WP_212773619.1">
    <property type="nucleotide sequence ID" value="NZ_AP024601.1"/>
</dbReference>
<sequence length="179" mass="20256">MLERWIGWIHQDPATWIMGVLIGQVVLFLLLLIGWIRLSLQKRRWRKLSRYFQQTDSISGLLESGEMDAEQLLLYLKRIDQTLASLKGRMGLVRYNAIGESATDMSFSLAMLDEQGNGVVISSLFNRHNPSYIYAKPIVEGESSYPLSSEERQAIHRALNGNQDGDTTVLTGKKVNDGK</sequence>
<reference evidence="2" key="1">
    <citation type="journal article" date="2013" name="Int. J. Syst. Evol. Microbiol.">
        <title>Polycladomyces abyssicola gen. nov., sp. nov., a thermophilic filamentous bacterium isolated from hemipelagic sediment.</title>
        <authorList>
            <person name="Tsubouchi T."/>
            <person name="Shimane Y."/>
            <person name="Mori K."/>
            <person name="Usui K."/>
            <person name="Hiraki T."/>
            <person name="Tame A."/>
            <person name="Uematsu K."/>
            <person name="Maruyama T."/>
            <person name="Hatada Y."/>
        </authorList>
    </citation>
    <scope>NUCLEOTIDE SEQUENCE</scope>
    <source>
        <strain evidence="2">JIR-001</strain>
    </source>
</reference>
<dbReference type="InterPro" id="IPR027981">
    <property type="entry name" value="DUF4446"/>
</dbReference>
<accession>A0A8D5ZPU3</accession>
<proteinExistence type="predicted"/>
<gene>
    <name evidence="2" type="ORF">JIR001_31850</name>
</gene>
<keyword evidence="1" id="KW-1133">Transmembrane helix</keyword>